<keyword evidence="1" id="KW-0399">Innate immunity</keyword>
<evidence type="ECO:0000256" key="8">
    <source>
        <dbReference type="ARBA" id="ARBA00023162"/>
    </source>
</evidence>
<evidence type="ECO:0000256" key="3">
    <source>
        <dbReference type="ARBA" id="ARBA00022659"/>
    </source>
</evidence>
<feature type="domain" description="Sushi" evidence="15">
    <location>
        <begin position="83"/>
        <end position="143"/>
    </location>
</feature>
<feature type="domain" description="Sushi" evidence="15">
    <location>
        <begin position="629"/>
        <end position="687"/>
    </location>
</feature>
<dbReference type="PROSITE" id="PS50923">
    <property type="entry name" value="SUSHI"/>
    <property type="match status" value="16"/>
</dbReference>
<feature type="chain" id="PRO_5029837395" description="Complement factor H" evidence="14">
    <location>
        <begin position="19"/>
        <end position="1173"/>
    </location>
</feature>
<feature type="disulfide bond" evidence="12">
    <location>
        <begin position="114"/>
        <end position="141"/>
    </location>
</feature>
<reference evidence="16 17" key="1">
    <citation type="journal article" date="2020" name="Nature">
        <title>Six reference-quality genomes reveal evolution of bat adaptations.</title>
        <authorList>
            <person name="Jebb D."/>
            <person name="Huang Z."/>
            <person name="Pippel M."/>
            <person name="Hughes G.M."/>
            <person name="Lavrichenko K."/>
            <person name="Devanna P."/>
            <person name="Winkler S."/>
            <person name="Jermiin L.S."/>
            <person name="Skirmuntt E.C."/>
            <person name="Katzourakis A."/>
            <person name="Burkitt-Gray L."/>
            <person name="Ray D.A."/>
            <person name="Sullivan K.A.M."/>
            <person name="Roscito J.G."/>
            <person name="Kirilenko B.M."/>
            <person name="Davalos L.M."/>
            <person name="Corthals A.P."/>
            <person name="Power M.L."/>
            <person name="Jones G."/>
            <person name="Ransome R.D."/>
            <person name="Dechmann D.K.N."/>
            <person name="Locatelli A.G."/>
            <person name="Puechmaille S.J."/>
            <person name="Fedrigo O."/>
            <person name="Jarvis E.D."/>
            <person name="Hiller M."/>
            <person name="Vernes S.C."/>
            <person name="Myers E.W."/>
            <person name="Teeling E.C."/>
        </authorList>
    </citation>
    <scope>NUCLEOTIDE SEQUENCE [LARGE SCALE GENOMIC DNA]</scope>
    <source>
        <strain evidence="16">MPipKuh1</strain>
        <tissue evidence="16">Flight muscle</tissue>
    </source>
</reference>
<dbReference type="Pfam" id="PF00084">
    <property type="entry name" value="Sushi"/>
    <property type="match status" value="17"/>
</dbReference>
<dbReference type="PANTHER" id="PTHR45785">
    <property type="entry name" value="COMPLEMENT FACTOR H-RELATED"/>
    <property type="match status" value="1"/>
</dbReference>
<evidence type="ECO:0000256" key="2">
    <source>
        <dbReference type="ARBA" id="ARBA00022641"/>
    </source>
</evidence>
<sequence>MRLPAQILWLTLWSVCVAQDCNGPPPRKQTEILTGSWSDQAYPQGTKATYKCRPGYRMYGVITMECKGGNWVALNPYKTCQKKPCGHPGDTPFGSFELAEGDKFEYGAKVVYTCDEGYQMIGDIDFRECDADGWTNDVPLCDVVKCLPVEAPKNGRLISSAFELSQEYTYGQVVKFECDKGFKLNGPSEIHCSGNGQWSADKPSCVDISCPVPQIENGEPTSPKASYRENERLQYKCLPGYTYGGRAETVCTQRGWTPPPSCQEKTCEIPRIANSHFQADRSKYRVGDRITYSCKRGFYPPTQGNTAKCTAMGWEPSPRCSFKPCDFPEIKHGRLHGEDRYRLSFPVSVGTWFYYLCDENYVTATESSWDYITCKPDGWTPKLPCRRRCIFNYLENGHRPLSEQQYLQGQSVNVSCYPGYTLQNQQTSLTCTENGWLPPPRCTRVESCGMPVFENARAKSNGTWFKVNDRLVYECRDGYKNGKGGTTGTIVCGENGWSDAATCHERECVVPDIVGELLAQPQKEKYVIGDVLKFSCRNRFQSLLGPDSLQCYHFGWSTNPPTCKEEVQSCDQPPRLPNGAVADTPKEQYEHGEVVEYACNPRFLMKGAKKIQCVDGKWTPLPVCVEEHSTCGDVPELKDGEVVPPAQPSYHHGDSVEFTCRENFTMVGHSSVTCIKGTWTQPPQCIATGEIKTCKLSRAIASETKLSDRENYEHNRKINYTCGSKSEQKHSVCMNGKWQPEVTCTEAPRCPPPPQIPNSQNMTLTVNYQEGEKISILCQENFLIQEGEEMVCQDGRWQSIPRCVEKIPCPQPPHVEHGSINSSRSSEDGGETLEPIYEHGTRLSYICKDGFELSQEDGITCHLGKWSASPQCVGLPCGPPPAIPNANPPSMLSSYPQGEQYMYTCKPGFRVRGPAAIDCSGGSWSHPPECIRNICPRPPSFDNANLVGQPKNSYKSGAQVSYRCSGYYQMEGSGTVQCKEGIWIGTPTCKDFSCGSPPPVLNAYVPEEKSRYQHGETAHYQCRHLLGLFGNEVTCLNGNWTDPPECKDSSGKCGRPPAIDNGDIISNPLAVYAPGSSVVYQCQAYYVLAGNRRITCRNGEWSEPPKCLDACVISPEVLEEHKIEFQWSYAKKLYSETNDYTEFRCRRGYYPKSPRSAFRVQCREGKMEFPTCW</sequence>
<dbReference type="Gene3D" id="2.10.70.10">
    <property type="entry name" value="Complement Module, domain 1"/>
    <property type="match status" value="19"/>
</dbReference>
<feature type="domain" description="Sushi" evidence="15">
    <location>
        <begin position="933"/>
        <end position="991"/>
    </location>
</feature>
<feature type="signal peptide" evidence="14">
    <location>
        <begin position="1"/>
        <end position="18"/>
    </location>
</feature>
<feature type="disulfide bond" evidence="12">
    <location>
        <begin position="935"/>
        <end position="978"/>
    </location>
</feature>
<evidence type="ECO:0000256" key="14">
    <source>
        <dbReference type="SAM" id="SignalP"/>
    </source>
</evidence>
<dbReference type="GO" id="GO:0006957">
    <property type="term" value="P:complement activation, alternative pathway"/>
    <property type="evidence" value="ECO:0007669"/>
    <property type="project" value="UniProtKB-KW"/>
</dbReference>
<organism evidence="16 17">
    <name type="scientific">Pipistrellus kuhlii</name>
    <name type="common">Kuhl's pipistrelle</name>
    <dbReference type="NCBI Taxonomy" id="59472"/>
    <lineage>
        <taxon>Eukaryota</taxon>
        <taxon>Metazoa</taxon>
        <taxon>Chordata</taxon>
        <taxon>Craniata</taxon>
        <taxon>Vertebrata</taxon>
        <taxon>Euteleostomi</taxon>
        <taxon>Mammalia</taxon>
        <taxon>Eutheria</taxon>
        <taxon>Laurasiatheria</taxon>
        <taxon>Chiroptera</taxon>
        <taxon>Yangochiroptera</taxon>
        <taxon>Vespertilionidae</taxon>
        <taxon>Pipistrellus</taxon>
    </lineage>
</organism>
<evidence type="ECO:0000256" key="11">
    <source>
        <dbReference type="ARBA" id="ARBA00073358"/>
    </source>
</evidence>
<feature type="domain" description="Sushi" evidence="15">
    <location>
        <begin position="748"/>
        <end position="805"/>
    </location>
</feature>
<keyword evidence="5" id="KW-0677">Repeat</keyword>
<keyword evidence="3 12" id="KW-0768">Sushi</keyword>
<keyword evidence="17" id="KW-1185">Reference proteome</keyword>
<evidence type="ECO:0000256" key="4">
    <source>
        <dbReference type="ARBA" id="ARBA00022729"/>
    </source>
</evidence>
<feature type="domain" description="Sushi" evidence="15">
    <location>
        <begin position="807"/>
        <end position="874"/>
    </location>
</feature>
<evidence type="ECO:0000256" key="13">
    <source>
        <dbReference type="SAM" id="MobiDB-lite"/>
    </source>
</evidence>
<comment type="caution">
    <text evidence="16">The sequence shown here is derived from an EMBL/GenBank/DDBJ whole genome shotgun (WGS) entry which is preliminary data.</text>
</comment>
<feature type="domain" description="Sushi" evidence="15">
    <location>
        <begin position="387"/>
        <end position="444"/>
    </location>
</feature>
<name>A0A7J7RJV4_PIPKU</name>
<comment type="function">
    <text evidence="9">Glycoprotein that plays an essential role in maintaining a well-balanced immune response by modulating complement activation. Acts as a soluble inhibitor of complement, where its binding to self markers such as glycan structures prevents complement activation and amplification on cell surfaces. Accelerates the decay of the complement alternative pathway (AP) C3 convertase C3bBb, thus preventing local formation of more C3b, the central player of the complement amplification loop. As a cofactor of the serine protease factor I, CFH also regulates proteolytic degradation of already-deposited C3b. In addition, mediates several cellular responses through interaction with specific receptors. For example, interacts with CR3/ITGAM receptor and thereby mediates the adhesion of human neutrophils to different pathogens. In turn, these pathogens are phagocytosed and destroyed.</text>
</comment>
<dbReference type="FunFam" id="2.10.70.10:FF:000026">
    <property type="entry name" value="Complement inhibitory factor H"/>
    <property type="match status" value="3"/>
</dbReference>
<comment type="caution">
    <text evidence="12">Lacks conserved residue(s) required for the propagation of feature annotation.</text>
</comment>
<proteinExistence type="predicted"/>
<feature type="domain" description="Sushi" evidence="15">
    <location>
        <begin position="446"/>
        <end position="505"/>
    </location>
</feature>
<dbReference type="InterPro" id="IPR000436">
    <property type="entry name" value="Sushi_SCR_CCP_dom"/>
</dbReference>
<evidence type="ECO:0000256" key="12">
    <source>
        <dbReference type="PROSITE-ProRule" id="PRU00302"/>
    </source>
</evidence>
<dbReference type="EMBL" id="JACAGB010000072">
    <property type="protein sequence ID" value="KAF6276388.1"/>
    <property type="molecule type" value="Genomic_DNA"/>
</dbReference>
<protein>
    <recommendedName>
        <fullName evidence="11">Complement factor H</fullName>
    </recommendedName>
</protein>
<dbReference type="SUPFAM" id="SSF57535">
    <property type="entry name" value="Complement control module/SCR domain"/>
    <property type="match status" value="18"/>
</dbReference>
<accession>A0A7J7RJV4</accession>
<feature type="domain" description="Sushi" evidence="15">
    <location>
        <begin position="506"/>
        <end position="565"/>
    </location>
</feature>
<evidence type="ECO:0000256" key="6">
    <source>
        <dbReference type="ARBA" id="ARBA00022859"/>
    </source>
</evidence>
<dbReference type="PANTHER" id="PTHR45785:SF7">
    <property type="entry name" value="COMPLEMENT FACTOR H"/>
    <property type="match status" value="1"/>
</dbReference>
<feature type="domain" description="Sushi" evidence="15">
    <location>
        <begin position="992"/>
        <end position="1048"/>
    </location>
</feature>
<feature type="disulfide bond" evidence="12">
    <location>
        <begin position="536"/>
        <end position="563"/>
    </location>
</feature>
<evidence type="ECO:0000313" key="16">
    <source>
        <dbReference type="EMBL" id="KAF6276388.1"/>
    </source>
</evidence>
<feature type="disulfide bond" evidence="12">
    <location>
        <begin position="570"/>
        <end position="613"/>
    </location>
</feature>
<evidence type="ECO:0000256" key="9">
    <source>
        <dbReference type="ARBA" id="ARBA00055185"/>
    </source>
</evidence>
<evidence type="ECO:0000256" key="1">
    <source>
        <dbReference type="ARBA" id="ARBA00022588"/>
    </source>
</evidence>
<dbReference type="CDD" id="cd00033">
    <property type="entry name" value="CCP"/>
    <property type="match status" value="14"/>
</dbReference>
<dbReference type="SMART" id="SM00032">
    <property type="entry name" value="CCP"/>
    <property type="match status" value="19"/>
</dbReference>
<feature type="disulfide bond" evidence="12">
    <location>
        <begin position="508"/>
        <end position="551"/>
    </location>
</feature>
<dbReference type="Proteomes" id="UP000558488">
    <property type="component" value="Unassembled WGS sequence"/>
</dbReference>
<feature type="disulfide bond" evidence="12">
    <location>
        <begin position="1053"/>
        <end position="1096"/>
    </location>
</feature>
<gene>
    <name evidence="16" type="ORF">mPipKuh1_002718</name>
</gene>
<keyword evidence="6" id="KW-0391">Immunity</keyword>
<dbReference type="AlphaFoldDB" id="A0A7J7RJV4"/>
<dbReference type="FunFam" id="2.10.70.10:FF:000130">
    <property type="entry name" value="Complement factor H"/>
    <property type="match status" value="1"/>
</dbReference>
<dbReference type="InterPro" id="IPR051503">
    <property type="entry name" value="ComplSys_Reg/VirEntry_Med"/>
</dbReference>
<keyword evidence="7 12" id="KW-1015">Disulfide bond</keyword>
<evidence type="ECO:0000259" key="15">
    <source>
        <dbReference type="PROSITE" id="PS50923"/>
    </source>
</evidence>
<feature type="disulfide bond" evidence="12">
    <location>
        <begin position="631"/>
        <end position="674"/>
    </location>
</feature>
<comment type="subunit">
    <text evidence="10">Homodimer. Also forms homooligomers. Interacts with complement protein C3b; this interaction inhibits complement activation. Interacts with complement protein C3d. Interacts with CR3/ITGAM; this interaction mediates adhesion of neutrophils to pathogens leading to pathogen clearance.</text>
</comment>
<feature type="domain" description="Sushi" evidence="15">
    <location>
        <begin position="875"/>
        <end position="932"/>
    </location>
</feature>
<evidence type="ECO:0000256" key="5">
    <source>
        <dbReference type="ARBA" id="ARBA00022737"/>
    </source>
</evidence>
<dbReference type="InterPro" id="IPR035976">
    <property type="entry name" value="Sushi/SCR/CCP_sf"/>
</dbReference>
<keyword evidence="8" id="KW-0179">Complement alternate pathway</keyword>
<dbReference type="FunFam" id="2.10.70.10:FF:000054">
    <property type="entry name" value="Complement inhibitory factor H"/>
    <property type="match status" value="1"/>
</dbReference>
<feature type="domain" description="Sushi" evidence="15">
    <location>
        <begin position="1051"/>
        <end position="1109"/>
    </location>
</feature>
<evidence type="ECO:0000256" key="7">
    <source>
        <dbReference type="ARBA" id="ARBA00023157"/>
    </source>
</evidence>
<keyword evidence="4 14" id="KW-0732">Signal</keyword>
<feature type="domain" description="Sushi" evidence="15">
    <location>
        <begin position="265"/>
        <end position="322"/>
    </location>
</feature>
<feature type="disulfide bond" evidence="12">
    <location>
        <begin position="178"/>
        <end position="205"/>
    </location>
</feature>
<evidence type="ECO:0000256" key="10">
    <source>
        <dbReference type="ARBA" id="ARBA00062308"/>
    </source>
</evidence>
<feature type="domain" description="Sushi" evidence="15">
    <location>
        <begin position="144"/>
        <end position="207"/>
    </location>
</feature>
<feature type="domain" description="Sushi" evidence="15">
    <location>
        <begin position="208"/>
        <end position="264"/>
    </location>
</feature>
<feature type="domain" description="Sushi" evidence="15">
    <location>
        <begin position="19"/>
        <end position="82"/>
    </location>
</feature>
<feature type="region of interest" description="Disordered" evidence="13">
    <location>
        <begin position="814"/>
        <end position="833"/>
    </location>
</feature>
<evidence type="ECO:0000313" key="17">
    <source>
        <dbReference type="Proteomes" id="UP000558488"/>
    </source>
</evidence>
<keyword evidence="2" id="KW-0765">Sulfation</keyword>
<feature type="domain" description="Sushi" evidence="15">
    <location>
        <begin position="568"/>
        <end position="626"/>
    </location>
</feature>
<dbReference type="FunFam" id="2.10.70.10:FF:000014">
    <property type="entry name" value="Membrane cofactor protein"/>
    <property type="match status" value="1"/>
</dbReference>